<sequence>MFIYASGRPFIRGGVTAVHADEGAPYDVEASELAVLQDPRMSARSPAWRPLNSPISQGEALARLLAPSARKHGFNDALNRIRQAMTMPHASGSLLIKMFNDLDTVIFHNKLRRRIYLSWRHLTQEDPELIRNPCAVLWGQTNPANFHGQPRIAIELNTQAPWSATTRKDSVGVLVHEMLHAWFMVHCGIPDDVIVAKGMDVHHGYYFHSARVHIEQNFGLVFLEPVASMR</sequence>
<gene>
    <name evidence="1" type="ORF">LTR78_010135</name>
</gene>
<reference evidence="1" key="1">
    <citation type="submission" date="2023-07" db="EMBL/GenBank/DDBJ databases">
        <title>Black Yeasts Isolated from many extreme environments.</title>
        <authorList>
            <person name="Coleine C."/>
            <person name="Stajich J.E."/>
            <person name="Selbmann L."/>
        </authorList>
    </citation>
    <scope>NUCLEOTIDE SEQUENCE</scope>
    <source>
        <strain evidence="1">CCFEE 5485</strain>
    </source>
</reference>
<evidence type="ECO:0000313" key="1">
    <source>
        <dbReference type="EMBL" id="KAK3669963.1"/>
    </source>
</evidence>
<comment type="caution">
    <text evidence="1">The sequence shown here is derived from an EMBL/GenBank/DDBJ whole genome shotgun (WGS) entry which is preliminary data.</text>
</comment>
<dbReference type="EMBL" id="JAUTXT010000066">
    <property type="protein sequence ID" value="KAK3669963.1"/>
    <property type="molecule type" value="Genomic_DNA"/>
</dbReference>
<protein>
    <recommendedName>
        <fullName evidence="3">SprT-like domain-containing protein</fullName>
    </recommendedName>
</protein>
<proteinExistence type="predicted"/>
<keyword evidence="2" id="KW-1185">Reference proteome</keyword>
<accession>A0AAE0TQZ5</accession>
<evidence type="ECO:0008006" key="3">
    <source>
        <dbReference type="Google" id="ProtNLM"/>
    </source>
</evidence>
<dbReference type="Proteomes" id="UP001274830">
    <property type="component" value="Unassembled WGS sequence"/>
</dbReference>
<name>A0AAE0TQZ5_9PEZI</name>
<organism evidence="1 2">
    <name type="scientific">Recurvomyces mirabilis</name>
    <dbReference type="NCBI Taxonomy" id="574656"/>
    <lineage>
        <taxon>Eukaryota</taxon>
        <taxon>Fungi</taxon>
        <taxon>Dikarya</taxon>
        <taxon>Ascomycota</taxon>
        <taxon>Pezizomycotina</taxon>
        <taxon>Dothideomycetes</taxon>
        <taxon>Dothideomycetidae</taxon>
        <taxon>Mycosphaerellales</taxon>
        <taxon>Teratosphaeriaceae</taxon>
        <taxon>Recurvomyces</taxon>
    </lineage>
</organism>
<dbReference type="AlphaFoldDB" id="A0AAE0TQZ5"/>
<evidence type="ECO:0000313" key="2">
    <source>
        <dbReference type="Proteomes" id="UP001274830"/>
    </source>
</evidence>